<evidence type="ECO:0000256" key="5">
    <source>
        <dbReference type="SAM" id="SignalP"/>
    </source>
</evidence>
<dbReference type="PRINTS" id="PR00821">
    <property type="entry name" value="TAGLIPASE"/>
</dbReference>
<dbReference type="SUPFAM" id="SSF53474">
    <property type="entry name" value="alpha/beta-Hydrolases"/>
    <property type="match status" value="1"/>
</dbReference>
<comment type="subcellular location">
    <subcellularLocation>
        <location evidence="1">Secreted</location>
    </subcellularLocation>
</comment>
<evidence type="ECO:0000259" key="6">
    <source>
        <dbReference type="Pfam" id="PF00151"/>
    </source>
</evidence>
<sequence>MNYKIVLCGVLLLAFSAQSLPTESGLRWINPIDIIVGTFKNVTSGITHSIASFENTTSEITHGVVTGIYNSTVKFYLYTAETRQTPQQLWIDDRVSLKSSDFQGLRKTVVVVHGFENDSKSNFTQMIKNALLKYEDVNVIAIDWSFFTKNPNYLWVVSETKSVGEFIGQFVDFLMNQTGLSPDHVHFIGHSIGAHASGFAGKYLKGQGKTVGRISGLDPAWPGFYTSGTDARLSSMDAKFVDCIHSCGGGLGYPTAICQADFFPNGGTHVQPGCPWYDFGVCSHGRSFDYYAESIDTTHLFESQTCNSVVDGVPYTCRNEGALMGYPASPEHLGVFYLTTQSASPYAKNIKATE</sequence>
<accession>A0A8S9XR11</accession>
<dbReference type="InterPro" id="IPR029058">
    <property type="entry name" value="AB_hydrolase_fold"/>
</dbReference>
<dbReference type="EMBL" id="WIXP02000005">
    <property type="protein sequence ID" value="KAF6210751.1"/>
    <property type="molecule type" value="Genomic_DNA"/>
</dbReference>
<protein>
    <recommendedName>
        <fullName evidence="6">Lipase domain-containing protein</fullName>
    </recommendedName>
</protein>
<evidence type="ECO:0000313" key="8">
    <source>
        <dbReference type="Proteomes" id="UP000466442"/>
    </source>
</evidence>
<dbReference type="OrthoDB" id="199913at2759"/>
<dbReference type="InterPro" id="IPR000734">
    <property type="entry name" value="TAG_lipase"/>
</dbReference>
<dbReference type="PANTHER" id="PTHR11610">
    <property type="entry name" value="LIPASE"/>
    <property type="match status" value="1"/>
</dbReference>
<proteinExistence type="inferred from homology"/>
<dbReference type="PANTHER" id="PTHR11610:SF190">
    <property type="entry name" value="VITELLOGENIN-3-LIKE PROTEIN"/>
    <property type="match status" value="1"/>
</dbReference>
<keyword evidence="3" id="KW-0964">Secreted</keyword>
<dbReference type="Gene3D" id="3.40.50.1820">
    <property type="entry name" value="alpha/beta hydrolase"/>
    <property type="match status" value="1"/>
</dbReference>
<feature type="chain" id="PRO_5035745352" description="Lipase domain-containing protein" evidence="5">
    <location>
        <begin position="20"/>
        <end position="354"/>
    </location>
</feature>
<feature type="domain" description="Lipase" evidence="6">
    <location>
        <begin position="70"/>
        <end position="346"/>
    </location>
</feature>
<dbReference type="CDD" id="cd00707">
    <property type="entry name" value="Pancreat_lipase_like"/>
    <property type="match status" value="1"/>
</dbReference>
<reference evidence="7" key="1">
    <citation type="journal article" date="2021" name="Mol. Ecol. Resour.">
        <title>Apolygus lucorum genome provides insights into omnivorousness and mesophyll feeding.</title>
        <authorList>
            <person name="Liu Y."/>
            <person name="Liu H."/>
            <person name="Wang H."/>
            <person name="Huang T."/>
            <person name="Liu B."/>
            <person name="Yang B."/>
            <person name="Yin L."/>
            <person name="Li B."/>
            <person name="Zhang Y."/>
            <person name="Zhang S."/>
            <person name="Jiang F."/>
            <person name="Zhang X."/>
            <person name="Ren Y."/>
            <person name="Wang B."/>
            <person name="Wang S."/>
            <person name="Lu Y."/>
            <person name="Wu K."/>
            <person name="Fan W."/>
            <person name="Wang G."/>
        </authorList>
    </citation>
    <scope>NUCLEOTIDE SEQUENCE</scope>
    <source>
        <strain evidence="7">12Hb</strain>
    </source>
</reference>
<comment type="caution">
    <text evidence="7">The sequence shown here is derived from an EMBL/GenBank/DDBJ whole genome shotgun (WGS) entry which is preliminary data.</text>
</comment>
<name>A0A8S9XR11_APOLU</name>
<dbReference type="Pfam" id="PF00151">
    <property type="entry name" value="Lipase"/>
    <property type="match status" value="1"/>
</dbReference>
<dbReference type="GO" id="GO:0005615">
    <property type="term" value="C:extracellular space"/>
    <property type="evidence" value="ECO:0007669"/>
    <property type="project" value="TreeGrafter"/>
</dbReference>
<organism evidence="7 8">
    <name type="scientific">Apolygus lucorum</name>
    <name type="common">Small green plant bug</name>
    <name type="synonym">Lygocoris lucorum</name>
    <dbReference type="NCBI Taxonomy" id="248454"/>
    <lineage>
        <taxon>Eukaryota</taxon>
        <taxon>Metazoa</taxon>
        <taxon>Ecdysozoa</taxon>
        <taxon>Arthropoda</taxon>
        <taxon>Hexapoda</taxon>
        <taxon>Insecta</taxon>
        <taxon>Pterygota</taxon>
        <taxon>Neoptera</taxon>
        <taxon>Paraneoptera</taxon>
        <taxon>Hemiptera</taxon>
        <taxon>Heteroptera</taxon>
        <taxon>Panheteroptera</taxon>
        <taxon>Cimicomorpha</taxon>
        <taxon>Miridae</taxon>
        <taxon>Mirini</taxon>
        <taxon>Apolygus</taxon>
    </lineage>
</organism>
<comment type="similarity">
    <text evidence="2 4">Belongs to the AB hydrolase superfamily. Lipase family.</text>
</comment>
<dbReference type="GO" id="GO:0016298">
    <property type="term" value="F:lipase activity"/>
    <property type="evidence" value="ECO:0007669"/>
    <property type="project" value="InterPro"/>
</dbReference>
<keyword evidence="8" id="KW-1185">Reference proteome</keyword>
<evidence type="ECO:0000256" key="3">
    <source>
        <dbReference type="ARBA" id="ARBA00022525"/>
    </source>
</evidence>
<dbReference type="AlphaFoldDB" id="A0A8S9XR11"/>
<dbReference type="InterPro" id="IPR013818">
    <property type="entry name" value="Lipase"/>
</dbReference>
<keyword evidence="5" id="KW-0732">Signal</keyword>
<dbReference type="InterPro" id="IPR033906">
    <property type="entry name" value="Lipase_N"/>
</dbReference>
<evidence type="ECO:0000256" key="4">
    <source>
        <dbReference type="RuleBase" id="RU004262"/>
    </source>
</evidence>
<dbReference type="Proteomes" id="UP000466442">
    <property type="component" value="Linkage Group LG5"/>
</dbReference>
<evidence type="ECO:0000256" key="2">
    <source>
        <dbReference type="ARBA" id="ARBA00010701"/>
    </source>
</evidence>
<evidence type="ECO:0000256" key="1">
    <source>
        <dbReference type="ARBA" id="ARBA00004613"/>
    </source>
</evidence>
<gene>
    <name evidence="7" type="ORF">GE061_013861</name>
</gene>
<dbReference type="GO" id="GO:0016042">
    <property type="term" value="P:lipid catabolic process"/>
    <property type="evidence" value="ECO:0007669"/>
    <property type="project" value="TreeGrafter"/>
</dbReference>
<feature type="signal peptide" evidence="5">
    <location>
        <begin position="1"/>
        <end position="19"/>
    </location>
</feature>
<evidence type="ECO:0000313" key="7">
    <source>
        <dbReference type="EMBL" id="KAF6210751.1"/>
    </source>
</evidence>